<dbReference type="PANTHER" id="PTHR35747">
    <property type="entry name" value="BIFUNCTIONAL INHIBITOR/LIPID-TRANSFER PROTEIN/SEED STORAGE 2S ALBUMIN SUPERFAMILY PROTEIN"/>
    <property type="match status" value="1"/>
</dbReference>
<sequence>MAVATSAAVVTPQGCSADLIRRVSACLSSISSRPYNLPSGLASPCCTLFTSAFHTGSATCLCRLFRQPSLVGFPLNTTHGLSISSVCPGAMNLPATISSKDFCEGSGFHTFDLIRYFKLSE</sequence>
<name>A0A200QLK1_MACCD</name>
<dbReference type="InterPro" id="IPR053353">
    <property type="entry name" value="Plant_LTP_GPI-anchored"/>
</dbReference>
<comment type="caution">
    <text evidence="2">The sequence shown here is derived from an EMBL/GenBank/DDBJ whole genome shotgun (WGS) entry which is preliminary data.</text>
</comment>
<dbReference type="InterPro" id="IPR036312">
    <property type="entry name" value="Bifun_inhib/LTP/seed_sf"/>
</dbReference>
<organism evidence="2 3">
    <name type="scientific">Macleaya cordata</name>
    <name type="common">Five-seeded plume-poppy</name>
    <name type="synonym">Bocconia cordata</name>
    <dbReference type="NCBI Taxonomy" id="56857"/>
    <lineage>
        <taxon>Eukaryota</taxon>
        <taxon>Viridiplantae</taxon>
        <taxon>Streptophyta</taxon>
        <taxon>Embryophyta</taxon>
        <taxon>Tracheophyta</taxon>
        <taxon>Spermatophyta</taxon>
        <taxon>Magnoliopsida</taxon>
        <taxon>Ranunculales</taxon>
        <taxon>Papaveraceae</taxon>
        <taxon>Papaveroideae</taxon>
        <taxon>Macleaya</taxon>
    </lineage>
</organism>
<dbReference type="EMBL" id="MVGT01001698">
    <property type="protein sequence ID" value="OVA11376.1"/>
    <property type="molecule type" value="Genomic_DNA"/>
</dbReference>
<dbReference type="AlphaFoldDB" id="A0A200QLK1"/>
<reference evidence="2 3" key="1">
    <citation type="journal article" date="2017" name="Mol. Plant">
        <title>The Genome of Medicinal Plant Macleaya cordata Provides New Insights into Benzylisoquinoline Alkaloids Metabolism.</title>
        <authorList>
            <person name="Liu X."/>
            <person name="Liu Y."/>
            <person name="Huang P."/>
            <person name="Ma Y."/>
            <person name="Qing Z."/>
            <person name="Tang Q."/>
            <person name="Cao H."/>
            <person name="Cheng P."/>
            <person name="Zheng Y."/>
            <person name="Yuan Z."/>
            <person name="Zhou Y."/>
            <person name="Liu J."/>
            <person name="Tang Z."/>
            <person name="Zhuo Y."/>
            <person name="Zhang Y."/>
            <person name="Yu L."/>
            <person name="Huang J."/>
            <person name="Yang P."/>
            <person name="Peng Q."/>
            <person name="Zhang J."/>
            <person name="Jiang W."/>
            <person name="Zhang Z."/>
            <person name="Lin K."/>
            <person name="Ro D.K."/>
            <person name="Chen X."/>
            <person name="Xiong X."/>
            <person name="Shang Y."/>
            <person name="Huang S."/>
            <person name="Zeng J."/>
        </authorList>
    </citation>
    <scope>NUCLEOTIDE SEQUENCE [LARGE SCALE GENOMIC DNA]</scope>
    <source>
        <strain evidence="3">cv. BLH2017</strain>
        <tissue evidence="2">Root</tissue>
    </source>
</reference>
<dbReference type="Gene3D" id="1.10.110.10">
    <property type="entry name" value="Plant lipid-transfer and hydrophobic proteins"/>
    <property type="match status" value="1"/>
</dbReference>
<dbReference type="PANTHER" id="PTHR35747:SF2">
    <property type="entry name" value="NON-SPECIFIC LIPID TRANSFER PROTEIN GPI-ANCHORED 25"/>
    <property type="match status" value="1"/>
</dbReference>
<proteinExistence type="predicted"/>
<dbReference type="SUPFAM" id="SSF47699">
    <property type="entry name" value="Bifunctional inhibitor/lipid-transfer protein/seed storage 2S albumin"/>
    <property type="match status" value="1"/>
</dbReference>
<keyword evidence="3" id="KW-1185">Reference proteome</keyword>
<evidence type="ECO:0000313" key="2">
    <source>
        <dbReference type="EMBL" id="OVA11376.1"/>
    </source>
</evidence>
<feature type="domain" description="Bifunctional inhibitor/plant lipid transfer protein/seed storage helical" evidence="1">
    <location>
        <begin position="6"/>
        <end position="89"/>
    </location>
</feature>
<protein>
    <submittedName>
        <fullName evidence="2">Bifunctional inhibitor/plant lipid transfer protein/seed storage helical domain</fullName>
    </submittedName>
</protein>
<dbReference type="OrthoDB" id="786778at2759"/>
<dbReference type="Proteomes" id="UP000195402">
    <property type="component" value="Unassembled WGS sequence"/>
</dbReference>
<evidence type="ECO:0000259" key="1">
    <source>
        <dbReference type="Pfam" id="PF14368"/>
    </source>
</evidence>
<dbReference type="InterPro" id="IPR016140">
    <property type="entry name" value="Bifunc_inhib/LTP/seed_store"/>
</dbReference>
<dbReference type="InParanoid" id="A0A200QLK1"/>
<dbReference type="Pfam" id="PF14368">
    <property type="entry name" value="LTP_2"/>
    <property type="match status" value="1"/>
</dbReference>
<accession>A0A200QLK1</accession>
<gene>
    <name evidence="2" type="ORF">BVC80_9005g56</name>
</gene>
<evidence type="ECO:0000313" key="3">
    <source>
        <dbReference type="Proteomes" id="UP000195402"/>
    </source>
</evidence>